<sequence length="81" mass="9184">MSVFRSSSSSSSSFLTSSCVHKQQLELKPKPYPNTNPPRLRTGPQNTYVILEQSDFLVDVLGQIRMQDVRTGWTGYPQDIH</sequence>
<accession>B3P1E5</accession>
<evidence type="ECO:0000313" key="3">
    <source>
        <dbReference type="Proteomes" id="UP000008711"/>
    </source>
</evidence>
<name>B3P1E5_DROER</name>
<dbReference type="OMA" id="RMQDVRT"/>
<dbReference type="Proteomes" id="UP000008711">
    <property type="component" value="Unassembled WGS sequence"/>
</dbReference>
<dbReference type="PROSITE" id="PS51257">
    <property type="entry name" value="PROKAR_LIPOPROTEIN"/>
    <property type="match status" value="1"/>
</dbReference>
<dbReference type="HOGENOM" id="CLU_195499_0_0_1"/>
<protein>
    <submittedName>
        <fullName evidence="2">GG17144</fullName>
    </submittedName>
</protein>
<gene>
    <name evidence="2" type="primary">Dere\GG17144</name>
    <name evidence="2" type="ORF">Dere_GG17144</name>
</gene>
<proteinExistence type="predicted"/>
<evidence type="ECO:0000256" key="1">
    <source>
        <dbReference type="SAM" id="MobiDB-lite"/>
    </source>
</evidence>
<organism evidence="2 3">
    <name type="scientific">Drosophila erecta</name>
    <name type="common">Fruit fly</name>
    <dbReference type="NCBI Taxonomy" id="7220"/>
    <lineage>
        <taxon>Eukaryota</taxon>
        <taxon>Metazoa</taxon>
        <taxon>Ecdysozoa</taxon>
        <taxon>Arthropoda</taxon>
        <taxon>Hexapoda</taxon>
        <taxon>Insecta</taxon>
        <taxon>Pterygota</taxon>
        <taxon>Neoptera</taxon>
        <taxon>Endopterygota</taxon>
        <taxon>Diptera</taxon>
        <taxon>Brachycera</taxon>
        <taxon>Muscomorpha</taxon>
        <taxon>Ephydroidea</taxon>
        <taxon>Drosophilidae</taxon>
        <taxon>Drosophila</taxon>
        <taxon>Sophophora</taxon>
    </lineage>
</organism>
<dbReference type="AlphaFoldDB" id="B3P1E5"/>
<reference evidence="2 3" key="2">
    <citation type="journal article" date="2008" name="Bioinformatics">
        <title>Assembly reconciliation.</title>
        <authorList>
            <person name="Zimin A.V."/>
            <person name="Smith D.R."/>
            <person name="Sutton G."/>
            <person name="Yorke J.A."/>
        </authorList>
    </citation>
    <scope>NUCLEOTIDE SEQUENCE [LARGE SCALE GENOMIC DNA]</scope>
    <source>
        <strain evidence="2 3">TSC#14021-0224.01</strain>
    </source>
</reference>
<keyword evidence="3" id="KW-1185">Reference proteome</keyword>
<feature type="region of interest" description="Disordered" evidence="1">
    <location>
        <begin position="25"/>
        <end position="44"/>
    </location>
</feature>
<reference evidence="2 3" key="1">
    <citation type="journal article" date="2007" name="Nature">
        <title>Evolution of genes and genomes on the Drosophila phylogeny.</title>
        <authorList>
            <consortium name="Drosophila 12 Genomes Consortium"/>
            <person name="Clark A.G."/>
            <person name="Eisen M.B."/>
            <person name="Smith D.R."/>
            <person name="Bergman C.M."/>
            <person name="Oliver B."/>
            <person name="Markow T.A."/>
            <person name="Kaufman T.C."/>
            <person name="Kellis M."/>
            <person name="Gelbart W."/>
            <person name="Iyer V.N."/>
            <person name="Pollard D.A."/>
            <person name="Sackton T.B."/>
            <person name="Larracuente A.M."/>
            <person name="Singh N.D."/>
            <person name="Abad J.P."/>
            <person name="Abt D.N."/>
            <person name="Adryan B."/>
            <person name="Aguade M."/>
            <person name="Akashi H."/>
            <person name="Anderson W.W."/>
            <person name="Aquadro C.F."/>
            <person name="Ardell D.H."/>
            <person name="Arguello R."/>
            <person name="Artieri C.G."/>
            <person name="Barbash D.A."/>
            <person name="Barker D."/>
            <person name="Barsanti P."/>
            <person name="Batterham P."/>
            <person name="Batzoglou S."/>
            <person name="Begun D."/>
            <person name="Bhutkar A."/>
            <person name="Blanco E."/>
            <person name="Bosak S.A."/>
            <person name="Bradley R.K."/>
            <person name="Brand A.D."/>
            <person name="Brent M.R."/>
            <person name="Brooks A.N."/>
            <person name="Brown R.H."/>
            <person name="Butlin R.K."/>
            <person name="Caggese C."/>
            <person name="Calvi B.R."/>
            <person name="Bernardo de Carvalho A."/>
            <person name="Caspi A."/>
            <person name="Castrezana S."/>
            <person name="Celniker S.E."/>
            <person name="Chang J.L."/>
            <person name="Chapple C."/>
            <person name="Chatterji S."/>
            <person name="Chinwalla A."/>
            <person name="Civetta A."/>
            <person name="Clifton S.W."/>
            <person name="Comeron J.M."/>
            <person name="Costello J.C."/>
            <person name="Coyne J.A."/>
            <person name="Daub J."/>
            <person name="David R.G."/>
            <person name="Delcher A.L."/>
            <person name="Delehaunty K."/>
            <person name="Do C.B."/>
            <person name="Ebling H."/>
            <person name="Edwards K."/>
            <person name="Eickbush T."/>
            <person name="Evans J.D."/>
            <person name="Filipski A."/>
            <person name="Findeiss S."/>
            <person name="Freyhult E."/>
            <person name="Fulton L."/>
            <person name="Fulton R."/>
            <person name="Garcia A.C."/>
            <person name="Gardiner A."/>
            <person name="Garfield D.A."/>
            <person name="Garvin B.E."/>
            <person name="Gibson G."/>
            <person name="Gilbert D."/>
            <person name="Gnerre S."/>
            <person name="Godfrey J."/>
            <person name="Good R."/>
            <person name="Gotea V."/>
            <person name="Gravely B."/>
            <person name="Greenberg A.J."/>
            <person name="Griffiths-Jones S."/>
            <person name="Gross S."/>
            <person name="Guigo R."/>
            <person name="Gustafson E.A."/>
            <person name="Haerty W."/>
            <person name="Hahn M.W."/>
            <person name="Halligan D.L."/>
            <person name="Halpern A.L."/>
            <person name="Halter G.M."/>
            <person name="Han M.V."/>
            <person name="Heger A."/>
            <person name="Hillier L."/>
            <person name="Hinrichs A.S."/>
            <person name="Holmes I."/>
            <person name="Hoskins R.A."/>
            <person name="Hubisz M.J."/>
            <person name="Hultmark D."/>
            <person name="Huntley M.A."/>
            <person name="Jaffe D.B."/>
            <person name="Jagadeeshan S."/>
            <person name="Jeck W.R."/>
            <person name="Johnson J."/>
            <person name="Jones C.D."/>
            <person name="Jordan W.C."/>
            <person name="Karpen G.H."/>
            <person name="Kataoka E."/>
            <person name="Keightley P.D."/>
            <person name="Kheradpour P."/>
            <person name="Kirkness E.F."/>
            <person name="Koerich L.B."/>
            <person name="Kristiansen K."/>
            <person name="Kudrna D."/>
            <person name="Kulathinal R.J."/>
            <person name="Kumar S."/>
            <person name="Kwok R."/>
            <person name="Lander E."/>
            <person name="Langley C.H."/>
            <person name="Lapoint R."/>
            <person name="Lazzaro B.P."/>
            <person name="Lee S.J."/>
            <person name="Levesque L."/>
            <person name="Li R."/>
            <person name="Lin C.F."/>
            <person name="Lin M.F."/>
            <person name="Lindblad-Toh K."/>
            <person name="Llopart A."/>
            <person name="Long M."/>
            <person name="Low L."/>
            <person name="Lozovsky E."/>
            <person name="Lu J."/>
            <person name="Luo M."/>
            <person name="Machado C.A."/>
            <person name="Makalowski W."/>
            <person name="Marzo M."/>
            <person name="Matsuda M."/>
            <person name="Matzkin L."/>
            <person name="McAllister B."/>
            <person name="McBride C.S."/>
            <person name="McKernan B."/>
            <person name="McKernan K."/>
            <person name="Mendez-Lago M."/>
            <person name="Minx P."/>
            <person name="Mollenhauer M.U."/>
            <person name="Montooth K."/>
            <person name="Mount S.M."/>
            <person name="Mu X."/>
            <person name="Myers E."/>
            <person name="Negre B."/>
            <person name="Newfeld S."/>
            <person name="Nielsen R."/>
            <person name="Noor M.A."/>
            <person name="O'Grady P."/>
            <person name="Pachter L."/>
            <person name="Papaceit M."/>
            <person name="Parisi M.J."/>
            <person name="Parisi M."/>
            <person name="Parts L."/>
            <person name="Pedersen J.S."/>
            <person name="Pesole G."/>
            <person name="Phillippy A.M."/>
            <person name="Ponting C.P."/>
            <person name="Pop M."/>
            <person name="Porcelli D."/>
            <person name="Powell J.R."/>
            <person name="Prohaska S."/>
            <person name="Pruitt K."/>
            <person name="Puig M."/>
            <person name="Quesneville H."/>
            <person name="Ram K.R."/>
            <person name="Rand D."/>
            <person name="Rasmussen M.D."/>
            <person name="Reed L.K."/>
            <person name="Reenan R."/>
            <person name="Reily A."/>
            <person name="Remington K.A."/>
            <person name="Rieger T.T."/>
            <person name="Ritchie M.G."/>
            <person name="Robin C."/>
            <person name="Rogers Y.H."/>
            <person name="Rohde C."/>
            <person name="Rozas J."/>
            <person name="Rubenfield M.J."/>
            <person name="Ruiz A."/>
            <person name="Russo S."/>
            <person name="Salzberg S.L."/>
            <person name="Sanchez-Gracia A."/>
            <person name="Saranga D.J."/>
            <person name="Sato H."/>
            <person name="Schaeffer S.W."/>
            <person name="Schatz M.C."/>
            <person name="Schlenke T."/>
            <person name="Schwartz R."/>
            <person name="Segarra C."/>
            <person name="Singh R.S."/>
            <person name="Sirot L."/>
            <person name="Sirota M."/>
            <person name="Sisneros N.B."/>
            <person name="Smith C.D."/>
            <person name="Smith T.F."/>
            <person name="Spieth J."/>
            <person name="Stage D.E."/>
            <person name="Stark A."/>
            <person name="Stephan W."/>
            <person name="Strausberg R.L."/>
            <person name="Strempel S."/>
            <person name="Sturgill D."/>
            <person name="Sutton G."/>
            <person name="Sutton G.G."/>
            <person name="Tao W."/>
            <person name="Teichmann S."/>
            <person name="Tobari Y.N."/>
            <person name="Tomimura Y."/>
            <person name="Tsolas J.M."/>
            <person name="Valente V.L."/>
            <person name="Venter E."/>
            <person name="Venter J.C."/>
            <person name="Vicario S."/>
            <person name="Vieira F.G."/>
            <person name="Vilella A.J."/>
            <person name="Villasante A."/>
            <person name="Walenz B."/>
            <person name="Wang J."/>
            <person name="Wasserman M."/>
            <person name="Watts T."/>
            <person name="Wilson D."/>
            <person name="Wilson R.K."/>
            <person name="Wing R.A."/>
            <person name="Wolfner M.F."/>
            <person name="Wong A."/>
            <person name="Wong G.K."/>
            <person name="Wu C.I."/>
            <person name="Wu G."/>
            <person name="Yamamoto D."/>
            <person name="Yang H.P."/>
            <person name="Yang S.P."/>
            <person name="Yorke J.A."/>
            <person name="Yoshida K."/>
            <person name="Zdobnov E."/>
            <person name="Zhang P."/>
            <person name="Zhang Y."/>
            <person name="Zimin A.V."/>
            <person name="Baldwin J."/>
            <person name="Abdouelleil A."/>
            <person name="Abdulkadir J."/>
            <person name="Abebe A."/>
            <person name="Abera B."/>
            <person name="Abreu J."/>
            <person name="Acer S.C."/>
            <person name="Aftuck L."/>
            <person name="Alexander A."/>
            <person name="An P."/>
            <person name="Anderson E."/>
            <person name="Anderson S."/>
            <person name="Arachi H."/>
            <person name="Azer M."/>
            <person name="Bachantsang P."/>
            <person name="Barry A."/>
            <person name="Bayul T."/>
            <person name="Berlin A."/>
            <person name="Bessette D."/>
            <person name="Bloom T."/>
            <person name="Blye J."/>
            <person name="Boguslavskiy L."/>
            <person name="Bonnet C."/>
            <person name="Boukhgalter B."/>
            <person name="Bourzgui I."/>
            <person name="Brown A."/>
            <person name="Cahill P."/>
            <person name="Channer S."/>
            <person name="Cheshatsang Y."/>
            <person name="Chuda L."/>
            <person name="Citroen M."/>
            <person name="Collymore A."/>
            <person name="Cooke P."/>
            <person name="Costello M."/>
            <person name="D'Aco K."/>
            <person name="Daza R."/>
            <person name="De Haan G."/>
            <person name="DeGray S."/>
            <person name="DeMaso C."/>
            <person name="Dhargay N."/>
            <person name="Dooley K."/>
            <person name="Dooley E."/>
            <person name="Doricent M."/>
            <person name="Dorje P."/>
            <person name="Dorjee K."/>
            <person name="Dupes A."/>
            <person name="Elong R."/>
            <person name="Falk J."/>
            <person name="Farina A."/>
            <person name="Faro S."/>
            <person name="Ferguson D."/>
            <person name="Fisher S."/>
            <person name="Foley C.D."/>
            <person name="Franke A."/>
            <person name="Friedrich D."/>
            <person name="Gadbois L."/>
            <person name="Gearin G."/>
            <person name="Gearin C.R."/>
            <person name="Giannoukos G."/>
            <person name="Goode T."/>
            <person name="Graham J."/>
            <person name="Grandbois E."/>
            <person name="Grewal S."/>
            <person name="Gyaltsen K."/>
            <person name="Hafez N."/>
            <person name="Hagos B."/>
            <person name="Hall J."/>
            <person name="Henson C."/>
            <person name="Hollinger A."/>
            <person name="Honan T."/>
            <person name="Huard M.D."/>
            <person name="Hughes L."/>
            <person name="Hurhula B."/>
            <person name="Husby M.E."/>
            <person name="Kamat A."/>
            <person name="Kanga B."/>
            <person name="Kashin S."/>
            <person name="Khazanovich D."/>
            <person name="Kisner P."/>
            <person name="Lance K."/>
            <person name="Lara M."/>
            <person name="Lee W."/>
            <person name="Lennon N."/>
            <person name="Letendre F."/>
            <person name="LeVine R."/>
            <person name="Lipovsky A."/>
            <person name="Liu X."/>
            <person name="Liu J."/>
            <person name="Liu S."/>
            <person name="Lokyitsang T."/>
            <person name="Lokyitsang Y."/>
            <person name="Lubonja R."/>
            <person name="Lui A."/>
            <person name="MacDonald P."/>
            <person name="Magnisalis V."/>
            <person name="Maru K."/>
            <person name="Matthews C."/>
            <person name="McCusker W."/>
            <person name="McDonough S."/>
            <person name="Mehta T."/>
            <person name="Meldrim J."/>
            <person name="Meneus L."/>
            <person name="Mihai O."/>
            <person name="Mihalev A."/>
            <person name="Mihova T."/>
            <person name="Mittelman R."/>
            <person name="Mlenga V."/>
            <person name="Montmayeur A."/>
            <person name="Mulrain L."/>
            <person name="Navidi A."/>
            <person name="Naylor J."/>
            <person name="Negash T."/>
            <person name="Nguyen T."/>
            <person name="Nguyen N."/>
            <person name="Nicol R."/>
            <person name="Norbu C."/>
            <person name="Norbu N."/>
            <person name="Novod N."/>
            <person name="O'Neill B."/>
            <person name="Osman S."/>
            <person name="Markiewicz E."/>
            <person name="Oyono O.L."/>
            <person name="Patti C."/>
            <person name="Phunkhang P."/>
            <person name="Pierre F."/>
            <person name="Priest M."/>
            <person name="Raghuraman S."/>
            <person name="Rege F."/>
            <person name="Reyes R."/>
            <person name="Rise C."/>
            <person name="Rogov P."/>
            <person name="Ross K."/>
            <person name="Ryan E."/>
            <person name="Settipalli S."/>
            <person name="Shea T."/>
            <person name="Sherpa N."/>
            <person name="Shi L."/>
            <person name="Shih D."/>
            <person name="Sparrow T."/>
            <person name="Spaulding J."/>
            <person name="Stalker J."/>
            <person name="Stange-Thomann N."/>
            <person name="Stavropoulos S."/>
            <person name="Stone C."/>
            <person name="Strader C."/>
            <person name="Tesfaye S."/>
            <person name="Thomson T."/>
            <person name="Thoulutsang Y."/>
            <person name="Thoulutsang D."/>
            <person name="Topham K."/>
            <person name="Topping I."/>
            <person name="Tsamla T."/>
            <person name="Vassiliev H."/>
            <person name="Vo A."/>
            <person name="Wangchuk T."/>
            <person name="Wangdi T."/>
            <person name="Weiand M."/>
            <person name="Wilkinson J."/>
            <person name="Wilson A."/>
            <person name="Yadav S."/>
            <person name="Young G."/>
            <person name="Yu Q."/>
            <person name="Zembek L."/>
            <person name="Zhong D."/>
            <person name="Zimmer A."/>
            <person name="Zwirko Z."/>
            <person name="Jaffe D.B."/>
            <person name="Alvarez P."/>
            <person name="Brockman W."/>
            <person name="Butler J."/>
            <person name="Chin C."/>
            <person name="Gnerre S."/>
            <person name="Grabherr M."/>
            <person name="Kleber M."/>
            <person name="Mauceli E."/>
            <person name="MacCallum I."/>
        </authorList>
    </citation>
    <scope>NUCLEOTIDE SEQUENCE [LARGE SCALE GENOMIC DNA]</scope>
    <source>
        <strain evidence="2 3">TSC#14021-0224.01</strain>
    </source>
</reference>
<evidence type="ECO:0000313" key="2">
    <source>
        <dbReference type="EMBL" id="EDV49404.1"/>
    </source>
</evidence>
<dbReference type="EMBL" id="CH954181">
    <property type="protein sequence ID" value="EDV49404.1"/>
    <property type="molecule type" value="Genomic_DNA"/>
</dbReference>